<gene>
    <name evidence="2" type="ORF">KQX54_019260</name>
</gene>
<dbReference type="AlphaFoldDB" id="A0AAV7I822"/>
<comment type="caution">
    <text evidence="2">The sequence shown here is derived from an EMBL/GenBank/DDBJ whole genome shotgun (WGS) entry which is preliminary data.</text>
</comment>
<evidence type="ECO:0000256" key="1">
    <source>
        <dbReference type="SAM" id="Phobius"/>
    </source>
</evidence>
<proteinExistence type="predicted"/>
<name>A0AAV7I822_COTGL</name>
<keyword evidence="3" id="KW-1185">Reference proteome</keyword>
<dbReference type="EMBL" id="JAHXZJ010002237">
    <property type="protein sequence ID" value="KAH0547420.1"/>
    <property type="molecule type" value="Genomic_DNA"/>
</dbReference>
<keyword evidence="1" id="KW-1133">Transmembrane helix</keyword>
<dbReference type="Proteomes" id="UP000826195">
    <property type="component" value="Unassembled WGS sequence"/>
</dbReference>
<feature type="transmembrane region" description="Helical" evidence="1">
    <location>
        <begin position="49"/>
        <end position="69"/>
    </location>
</feature>
<protein>
    <submittedName>
        <fullName evidence="2">Uncharacterized protein</fullName>
    </submittedName>
</protein>
<keyword evidence="1" id="KW-0812">Transmembrane</keyword>
<evidence type="ECO:0000313" key="2">
    <source>
        <dbReference type="EMBL" id="KAH0547420.1"/>
    </source>
</evidence>
<evidence type="ECO:0000313" key="3">
    <source>
        <dbReference type="Proteomes" id="UP000826195"/>
    </source>
</evidence>
<accession>A0AAV7I822</accession>
<sequence>MLVLILGLGLCYVTTYYLRVITVACDSYTARWTAFVQMTSYSSNQSLFGIQSILLFAIFSNFITCRCQFTIKRTSAAIKVINRRS</sequence>
<keyword evidence="1" id="KW-0472">Membrane</keyword>
<reference evidence="2 3" key="1">
    <citation type="journal article" date="2021" name="J. Hered.">
        <title>A chromosome-level genome assembly of the parasitoid wasp, Cotesia glomerata (Hymenoptera: Braconidae).</title>
        <authorList>
            <person name="Pinto B.J."/>
            <person name="Weis J.J."/>
            <person name="Gamble T."/>
            <person name="Ode P.J."/>
            <person name="Paul R."/>
            <person name="Zaspel J.M."/>
        </authorList>
    </citation>
    <scope>NUCLEOTIDE SEQUENCE [LARGE SCALE GENOMIC DNA]</scope>
    <source>
        <strain evidence="2">CgM1</strain>
    </source>
</reference>
<organism evidence="2 3">
    <name type="scientific">Cotesia glomerata</name>
    <name type="common">Lepidopteran parasitic wasp</name>
    <name type="synonym">Apanteles glomeratus</name>
    <dbReference type="NCBI Taxonomy" id="32391"/>
    <lineage>
        <taxon>Eukaryota</taxon>
        <taxon>Metazoa</taxon>
        <taxon>Ecdysozoa</taxon>
        <taxon>Arthropoda</taxon>
        <taxon>Hexapoda</taxon>
        <taxon>Insecta</taxon>
        <taxon>Pterygota</taxon>
        <taxon>Neoptera</taxon>
        <taxon>Endopterygota</taxon>
        <taxon>Hymenoptera</taxon>
        <taxon>Apocrita</taxon>
        <taxon>Ichneumonoidea</taxon>
        <taxon>Braconidae</taxon>
        <taxon>Microgastrinae</taxon>
        <taxon>Cotesia</taxon>
    </lineage>
</organism>